<proteinExistence type="inferred from homology"/>
<dbReference type="InterPro" id="IPR004839">
    <property type="entry name" value="Aminotransferase_I/II_large"/>
</dbReference>
<evidence type="ECO:0000313" key="7">
    <source>
        <dbReference type="EMBL" id="MCY6370475.1"/>
    </source>
</evidence>
<keyword evidence="4" id="KW-0238">DNA-binding</keyword>
<keyword evidence="2" id="KW-0663">Pyridoxal phosphate</keyword>
<dbReference type="Gene3D" id="1.10.10.10">
    <property type="entry name" value="Winged helix-like DNA-binding domain superfamily/Winged helix DNA-binding domain"/>
    <property type="match status" value="1"/>
</dbReference>
<dbReference type="InterPro" id="IPR015422">
    <property type="entry name" value="PyrdxlP-dep_Trfase_small"/>
</dbReference>
<dbReference type="SUPFAM" id="SSF46785">
    <property type="entry name" value="Winged helix' DNA-binding domain"/>
    <property type="match status" value="1"/>
</dbReference>
<dbReference type="RefSeq" id="WP_268049211.1">
    <property type="nucleotide sequence ID" value="NZ_JAPQES010000002.1"/>
</dbReference>
<dbReference type="SMART" id="SM00345">
    <property type="entry name" value="HTH_GNTR"/>
    <property type="match status" value="1"/>
</dbReference>
<dbReference type="InterPro" id="IPR000524">
    <property type="entry name" value="Tscrpt_reg_HTH_GntR"/>
</dbReference>
<dbReference type="InterPro" id="IPR036388">
    <property type="entry name" value="WH-like_DNA-bd_sf"/>
</dbReference>
<dbReference type="PANTHER" id="PTHR46577">
    <property type="entry name" value="HTH-TYPE TRANSCRIPTIONAL REGULATORY PROTEIN GABR"/>
    <property type="match status" value="1"/>
</dbReference>
<keyword evidence="3" id="KW-0805">Transcription regulation</keyword>
<dbReference type="InterPro" id="IPR015424">
    <property type="entry name" value="PyrdxlP-dep_Trfase"/>
</dbReference>
<dbReference type="CDD" id="cd07377">
    <property type="entry name" value="WHTH_GntR"/>
    <property type="match status" value="1"/>
</dbReference>
<name>A0ABT4CN41_9CLOT</name>
<accession>A0ABT4CN41</accession>
<dbReference type="InterPro" id="IPR036390">
    <property type="entry name" value="WH_DNA-bd_sf"/>
</dbReference>
<evidence type="ECO:0000313" key="8">
    <source>
        <dbReference type="Proteomes" id="UP001079657"/>
    </source>
</evidence>
<dbReference type="CDD" id="cd00609">
    <property type="entry name" value="AAT_like"/>
    <property type="match status" value="1"/>
</dbReference>
<keyword evidence="8" id="KW-1185">Reference proteome</keyword>
<reference evidence="7" key="1">
    <citation type="submission" date="2022-12" db="EMBL/GenBank/DDBJ databases">
        <authorList>
            <person name="Wang J."/>
        </authorList>
    </citation>
    <scope>NUCLEOTIDE SEQUENCE</scope>
    <source>
        <strain evidence="7">HY-42-06</strain>
    </source>
</reference>
<dbReference type="Gene3D" id="3.40.640.10">
    <property type="entry name" value="Type I PLP-dependent aspartate aminotransferase-like (Major domain)"/>
    <property type="match status" value="1"/>
</dbReference>
<sequence>MEKYFLGFKDEIPKYLQIAKHIEKLINAKKIREGERLPSIRALAKLLEVNTVTIVNAYKQLQQKGYAVQKIGSGTYAKGKEENRNFLKEYSSIYKKVSGGLVKDYIDFTGETTCSEFFPVDTFKNVLNKVLDRDGADAFTYQNALGYEGLRESIKNHFWEKKIDSENIVIVSGAQQGIDIVSKSLINVNDNIAVEKPTYSGALNVFKGRRANIFEVDMLKDGVDTVSFRKILKKNKINCFYVMSYFQNPTGSTYSIEKKREILNLAEEYDFYILEDDYLSELIFDDNIKYESFKSLDINDRVIYVKSFSKIFLPGIRMGYLIPPYKFSERIQNSKINTDRTTSSLMQRALDMYIKEGYWKSHMKNLSEAYRDRYKFMKKNIKDVLGDKVEFNSPGGGLHFYLKISDKINMNCLELFNKCKKEKVIITPGVLFYKNSIDGEKYFRLGFSQTDIDKIERGIKIIDKLLK</sequence>
<dbReference type="Gene3D" id="3.90.1150.10">
    <property type="entry name" value="Aspartate Aminotransferase, domain 1"/>
    <property type="match status" value="1"/>
</dbReference>
<dbReference type="InterPro" id="IPR051446">
    <property type="entry name" value="HTH_trans_reg/aminotransferase"/>
</dbReference>
<evidence type="ECO:0000256" key="2">
    <source>
        <dbReference type="ARBA" id="ARBA00022898"/>
    </source>
</evidence>
<evidence type="ECO:0000256" key="4">
    <source>
        <dbReference type="ARBA" id="ARBA00023125"/>
    </source>
</evidence>
<comment type="caution">
    <text evidence="7">The sequence shown here is derived from an EMBL/GenBank/DDBJ whole genome shotgun (WGS) entry which is preliminary data.</text>
</comment>
<gene>
    <name evidence="7" type="ORF">OXH55_07485</name>
</gene>
<dbReference type="SUPFAM" id="SSF53383">
    <property type="entry name" value="PLP-dependent transferases"/>
    <property type="match status" value="1"/>
</dbReference>
<organism evidence="7 8">
    <name type="scientific">Clostridium ganghwense</name>
    <dbReference type="NCBI Taxonomy" id="312089"/>
    <lineage>
        <taxon>Bacteria</taxon>
        <taxon>Bacillati</taxon>
        <taxon>Bacillota</taxon>
        <taxon>Clostridia</taxon>
        <taxon>Eubacteriales</taxon>
        <taxon>Clostridiaceae</taxon>
        <taxon>Clostridium</taxon>
    </lineage>
</organism>
<dbReference type="PROSITE" id="PS50949">
    <property type="entry name" value="HTH_GNTR"/>
    <property type="match status" value="1"/>
</dbReference>
<evidence type="ECO:0000256" key="3">
    <source>
        <dbReference type="ARBA" id="ARBA00023015"/>
    </source>
</evidence>
<dbReference type="GO" id="GO:0008483">
    <property type="term" value="F:transaminase activity"/>
    <property type="evidence" value="ECO:0007669"/>
    <property type="project" value="UniProtKB-KW"/>
</dbReference>
<evidence type="ECO:0000256" key="1">
    <source>
        <dbReference type="ARBA" id="ARBA00005384"/>
    </source>
</evidence>
<feature type="domain" description="HTH gntR-type" evidence="6">
    <location>
        <begin position="12"/>
        <end position="80"/>
    </location>
</feature>
<dbReference type="Pfam" id="PF00392">
    <property type="entry name" value="GntR"/>
    <property type="match status" value="1"/>
</dbReference>
<dbReference type="PANTHER" id="PTHR46577:SF1">
    <property type="entry name" value="HTH-TYPE TRANSCRIPTIONAL REGULATORY PROTEIN GABR"/>
    <property type="match status" value="1"/>
</dbReference>
<dbReference type="InterPro" id="IPR015421">
    <property type="entry name" value="PyrdxlP-dep_Trfase_major"/>
</dbReference>
<evidence type="ECO:0000259" key="6">
    <source>
        <dbReference type="PROSITE" id="PS50949"/>
    </source>
</evidence>
<dbReference type="EMBL" id="JAPQES010000002">
    <property type="protein sequence ID" value="MCY6370475.1"/>
    <property type="molecule type" value="Genomic_DNA"/>
</dbReference>
<protein>
    <submittedName>
        <fullName evidence="7">PLP-dependent aminotransferase family protein</fullName>
    </submittedName>
</protein>
<keyword evidence="7" id="KW-0808">Transferase</keyword>
<keyword evidence="7" id="KW-0032">Aminotransferase</keyword>
<evidence type="ECO:0000256" key="5">
    <source>
        <dbReference type="ARBA" id="ARBA00023163"/>
    </source>
</evidence>
<dbReference type="Proteomes" id="UP001079657">
    <property type="component" value="Unassembled WGS sequence"/>
</dbReference>
<dbReference type="Pfam" id="PF00155">
    <property type="entry name" value="Aminotran_1_2"/>
    <property type="match status" value="1"/>
</dbReference>
<comment type="similarity">
    <text evidence="1">In the C-terminal section; belongs to the class-I pyridoxal-phosphate-dependent aminotransferase family.</text>
</comment>
<keyword evidence="5" id="KW-0804">Transcription</keyword>